<keyword evidence="3" id="KW-1185">Reference proteome</keyword>
<evidence type="ECO:0000313" key="2">
    <source>
        <dbReference type="EMBL" id="GAA4554621.1"/>
    </source>
</evidence>
<evidence type="ECO:0000256" key="1">
    <source>
        <dbReference type="ARBA" id="ARBA00005254"/>
    </source>
</evidence>
<dbReference type="InterPro" id="IPR029045">
    <property type="entry name" value="ClpP/crotonase-like_dom_sf"/>
</dbReference>
<dbReference type="Gene3D" id="1.10.12.10">
    <property type="entry name" value="Lyase 2-enoyl-coa Hydratase, Chain A, domain 2"/>
    <property type="match status" value="1"/>
</dbReference>
<dbReference type="RefSeq" id="WP_345424209.1">
    <property type="nucleotide sequence ID" value="NZ_BAABGT010000083.1"/>
</dbReference>
<dbReference type="Gene3D" id="3.90.226.10">
    <property type="entry name" value="2-enoyl-CoA Hydratase, Chain A, domain 1"/>
    <property type="match status" value="1"/>
</dbReference>
<protein>
    <submittedName>
        <fullName evidence="2">Enoyl-CoA hydratase</fullName>
    </submittedName>
</protein>
<comment type="caution">
    <text evidence="2">The sequence shown here is derived from an EMBL/GenBank/DDBJ whole genome shotgun (WGS) entry which is preliminary data.</text>
</comment>
<name>A0ABP8RYF8_9PSEU</name>
<dbReference type="Proteomes" id="UP001501598">
    <property type="component" value="Unassembled WGS sequence"/>
</dbReference>
<dbReference type="Pfam" id="PF00378">
    <property type="entry name" value="ECH_1"/>
    <property type="match status" value="1"/>
</dbReference>
<gene>
    <name evidence="2" type="ORF">GCM10023175_52950</name>
</gene>
<accession>A0ABP8RYF8</accession>
<dbReference type="PANTHER" id="PTHR43459">
    <property type="entry name" value="ENOYL-COA HYDRATASE"/>
    <property type="match status" value="1"/>
</dbReference>
<dbReference type="EMBL" id="BAABGT010000083">
    <property type="protein sequence ID" value="GAA4554621.1"/>
    <property type="molecule type" value="Genomic_DNA"/>
</dbReference>
<dbReference type="InterPro" id="IPR001753">
    <property type="entry name" value="Enoyl-CoA_hydra/iso"/>
</dbReference>
<sequence>MVEHVGLVTRIEGAAVRLELARPDVLNAVDKPLLTALTQAIDRHGADPAVRVIVIAGQGRAFCAGADIRADDQVLVEAASGLIRSITNARVPVVAAVHGLAAGLGVSLVLACDFALLARSASLTLAFTRIGLMPDGGATALLAATVGRTRAMRIALLADRIEAELAESWGLVTSVHPDDGLDAAVADVVDRLGRGPGLAYAQTKKVLNLLSIGQLEQAFEAEEAGQRVLAASADFREGVTAFAERRRAQFTGA</sequence>
<comment type="similarity">
    <text evidence="1">Belongs to the enoyl-CoA hydratase/isomerase family.</text>
</comment>
<evidence type="ECO:0000313" key="3">
    <source>
        <dbReference type="Proteomes" id="UP001501598"/>
    </source>
</evidence>
<reference evidence="3" key="1">
    <citation type="journal article" date="2019" name="Int. J. Syst. Evol. Microbiol.">
        <title>The Global Catalogue of Microorganisms (GCM) 10K type strain sequencing project: providing services to taxonomists for standard genome sequencing and annotation.</title>
        <authorList>
            <consortium name="The Broad Institute Genomics Platform"/>
            <consortium name="The Broad Institute Genome Sequencing Center for Infectious Disease"/>
            <person name="Wu L."/>
            <person name="Ma J."/>
        </authorList>
    </citation>
    <scope>NUCLEOTIDE SEQUENCE [LARGE SCALE GENOMIC DNA]</scope>
    <source>
        <strain evidence="3">JCM 17906</strain>
    </source>
</reference>
<proteinExistence type="inferred from homology"/>
<dbReference type="PANTHER" id="PTHR43459:SF1">
    <property type="entry name" value="EG:BACN32G11.4 PROTEIN"/>
    <property type="match status" value="1"/>
</dbReference>
<dbReference type="SUPFAM" id="SSF52096">
    <property type="entry name" value="ClpP/crotonase"/>
    <property type="match status" value="1"/>
</dbReference>
<dbReference type="CDD" id="cd06558">
    <property type="entry name" value="crotonase-like"/>
    <property type="match status" value="1"/>
</dbReference>
<organism evidence="2 3">
    <name type="scientific">Pseudonocardia xishanensis</name>
    <dbReference type="NCBI Taxonomy" id="630995"/>
    <lineage>
        <taxon>Bacteria</taxon>
        <taxon>Bacillati</taxon>
        <taxon>Actinomycetota</taxon>
        <taxon>Actinomycetes</taxon>
        <taxon>Pseudonocardiales</taxon>
        <taxon>Pseudonocardiaceae</taxon>
        <taxon>Pseudonocardia</taxon>
    </lineage>
</organism>
<dbReference type="InterPro" id="IPR014748">
    <property type="entry name" value="Enoyl-CoA_hydra_C"/>
</dbReference>